<dbReference type="EMBL" id="JADCNL010000006">
    <property type="protein sequence ID" value="KAG0477435.1"/>
    <property type="molecule type" value="Genomic_DNA"/>
</dbReference>
<dbReference type="PANTHER" id="PTHR47364">
    <property type="entry name" value="CYSTEINE PROTEINASE INHIBITOR 5"/>
    <property type="match status" value="1"/>
</dbReference>
<sequence>MRAILFFSVILFFSFISLAPVFSASASETGVRREVFLGGWKPIKNLTDPYVQEIAHFAVAEHNKDGDPQLKLRRVVSGETQVVAGINYRLVIEAMAVEGSARKYEAVVWDKPWLHFRNLTSFKPL</sequence>
<dbReference type="SMART" id="SM00043">
    <property type="entry name" value="CY"/>
    <property type="match status" value="1"/>
</dbReference>
<dbReference type="SUPFAM" id="SSF54403">
    <property type="entry name" value="Cystatin/monellin"/>
    <property type="match status" value="1"/>
</dbReference>
<evidence type="ECO:0000256" key="2">
    <source>
        <dbReference type="ARBA" id="ARBA00022690"/>
    </source>
</evidence>
<keyword evidence="7" id="KW-1185">Reference proteome</keyword>
<evidence type="ECO:0000313" key="6">
    <source>
        <dbReference type="EMBL" id="KAG0477435.1"/>
    </source>
</evidence>
<evidence type="ECO:0000256" key="3">
    <source>
        <dbReference type="ARBA" id="ARBA00022704"/>
    </source>
</evidence>
<proteinExistence type="inferred from homology"/>
<keyword evidence="3" id="KW-0789">Thiol protease inhibitor</keyword>
<dbReference type="Proteomes" id="UP000636800">
    <property type="component" value="Chromosome 6"/>
</dbReference>
<feature type="chain" id="PRO_5032486429" description="Cystatin domain-containing protein" evidence="4">
    <location>
        <begin position="27"/>
        <end position="125"/>
    </location>
</feature>
<dbReference type="InterPro" id="IPR000010">
    <property type="entry name" value="Cystatin_dom"/>
</dbReference>
<dbReference type="InterPro" id="IPR046350">
    <property type="entry name" value="Cystatin_sf"/>
</dbReference>
<protein>
    <recommendedName>
        <fullName evidence="5">Cystatin domain-containing protein</fullName>
    </recommendedName>
</protein>
<dbReference type="AlphaFoldDB" id="A0A835QWD4"/>
<dbReference type="PANTHER" id="PTHR47364:SF2">
    <property type="entry name" value="CYSTEINE PROTEINASE INHIBITOR 5"/>
    <property type="match status" value="1"/>
</dbReference>
<keyword evidence="4" id="KW-0732">Signal</keyword>
<evidence type="ECO:0000256" key="4">
    <source>
        <dbReference type="SAM" id="SignalP"/>
    </source>
</evidence>
<feature type="signal peptide" evidence="4">
    <location>
        <begin position="1"/>
        <end position="26"/>
    </location>
</feature>
<name>A0A835QWD4_VANPL</name>
<dbReference type="GO" id="GO:0004869">
    <property type="term" value="F:cysteine-type endopeptidase inhibitor activity"/>
    <property type="evidence" value="ECO:0007669"/>
    <property type="project" value="UniProtKB-KW"/>
</dbReference>
<evidence type="ECO:0000259" key="5">
    <source>
        <dbReference type="SMART" id="SM00043"/>
    </source>
</evidence>
<dbReference type="Gene3D" id="3.10.450.10">
    <property type="match status" value="1"/>
</dbReference>
<evidence type="ECO:0000313" key="7">
    <source>
        <dbReference type="Proteomes" id="UP000636800"/>
    </source>
</evidence>
<comment type="caution">
    <text evidence="6">The sequence shown here is derived from an EMBL/GenBank/DDBJ whole genome shotgun (WGS) entry which is preliminary data.</text>
</comment>
<reference evidence="6 7" key="1">
    <citation type="journal article" date="2020" name="Nat. Food">
        <title>A phased Vanilla planifolia genome enables genetic improvement of flavour and production.</title>
        <authorList>
            <person name="Hasing T."/>
            <person name="Tang H."/>
            <person name="Brym M."/>
            <person name="Khazi F."/>
            <person name="Huang T."/>
            <person name="Chambers A.H."/>
        </authorList>
    </citation>
    <scope>NUCLEOTIDE SEQUENCE [LARGE SCALE GENOMIC DNA]</scope>
    <source>
        <tissue evidence="6">Leaf</tissue>
    </source>
</reference>
<accession>A0A835QWD4</accession>
<dbReference type="PROSITE" id="PS00287">
    <property type="entry name" value="CYSTATIN"/>
    <property type="match status" value="1"/>
</dbReference>
<feature type="domain" description="Cystatin" evidence="5">
    <location>
        <begin position="35"/>
        <end position="125"/>
    </location>
</feature>
<organism evidence="6 7">
    <name type="scientific">Vanilla planifolia</name>
    <name type="common">Vanilla</name>
    <dbReference type="NCBI Taxonomy" id="51239"/>
    <lineage>
        <taxon>Eukaryota</taxon>
        <taxon>Viridiplantae</taxon>
        <taxon>Streptophyta</taxon>
        <taxon>Embryophyta</taxon>
        <taxon>Tracheophyta</taxon>
        <taxon>Spermatophyta</taxon>
        <taxon>Magnoliopsida</taxon>
        <taxon>Liliopsida</taxon>
        <taxon>Asparagales</taxon>
        <taxon>Orchidaceae</taxon>
        <taxon>Vanilloideae</taxon>
        <taxon>Vanilleae</taxon>
        <taxon>Vanilla</taxon>
    </lineage>
</organism>
<dbReference type="InterPro" id="IPR018073">
    <property type="entry name" value="Prot_inh_cystat_CS"/>
</dbReference>
<keyword evidence="2" id="KW-0646">Protease inhibitor</keyword>
<dbReference type="Pfam" id="PF16845">
    <property type="entry name" value="SQAPI"/>
    <property type="match status" value="1"/>
</dbReference>
<dbReference type="CDD" id="cd00042">
    <property type="entry name" value="CY"/>
    <property type="match status" value="1"/>
</dbReference>
<evidence type="ECO:0000256" key="1">
    <source>
        <dbReference type="ARBA" id="ARBA00007233"/>
    </source>
</evidence>
<gene>
    <name evidence="6" type="ORF">HPP92_014276</name>
</gene>
<comment type="similarity">
    <text evidence="1">Belongs to the cystatin family. Phytocystatin subfamily.</text>
</comment>